<sequence>MNQIIPHHLSDYCRQSRIALAIAGVTDDHALLTVNAPFEALTGYSAAEVVGQNCRLLQRDAPNVEARERIHEFLGSDRHVNVRTSIVNFRKDGRPFVNLLYMSKLRTGDGAIPFIFASQFDVSHAQPELLADYDRELGMTLSRLTPLVAEAGMVLEGSLMTIGNTAATIAQAKLTLAELDDVRFP</sequence>
<feature type="domain" description="PAS" evidence="4">
    <location>
        <begin position="23"/>
        <end position="123"/>
    </location>
</feature>
<evidence type="ECO:0000313" key="5">
    <source>
        <dbReference type="EMBL" id="PCG08979.1"/>
    </source>
</evidence>
<evidence type="ECO:0000256" key="3">
    <source>
        <dbReference type="ARBA" id="ARBA00022991"/>
    </source>
</evidence>
<dbReference type="InterPro" id="IPR000014">
    <property type="entry name" value="PAS"/>
</dbReference>
<proteinExistence type="predicted"/>
<dbReference type="PANTHER" id="PTHR47429">
    <property type="entry name" value="PROTEIN TWIN LOV 1"/>
    <property type="match status" value="1"/>
</dbReference>
<evidence type="ECO:0000259" key="4">
    <source>
        <dbReference type="Pfam" id="PF13426"/>
    </source>
</evidence>
<dbReference type="Proteomes" id="UP000218784">
    <property type="component" value="Unassembled WGS sequence"/>
</dbReference>
<dbReference type="RefSeq" id="WP_066489366.1">
    <property type="nucleotide sequence ID" value="NZ_JAIEOT010000056.1"/>
</dbReference>
<dbReference type="PANTHER" id="PTHR47429:SF2">
    <property type="entry name" value="PROTEIN TWIN LOV 1"/>
    <property type="match status" value="1"/>
</dbReference>
<protein>
    <submittedName>
        <fullName evidence="5">Histidine kinase</fullName>
    </submittedName>
</protein>
<dbReference type="Gene3D" id="3.30.450.20">
    <property type="entry name" value="PAS domain"/>
    <property type="match status" value="1"/>
</dbReference>
<organism evidence="5 6">
    <name type="scientific">Sphingomonas ginsenosidimutans</name>
    <dbReference type="NCBI Taxonomy" id="862134"/>
    <lineage>
        <taxon>Bacteria</taxon>
        <taxon>Pseudomonadati</taxon>
        <taxon>Pseudomonadota</taxon>
        <taxon>Alphaproteobacteria</taxon>
        <taxon>Sphingomonadales</taxon>
        <taxon>Sphingomonadaceae</taxon>
        <taxon>Sphingomonas</taxon>
    </lineage>
</organism>
<dbReference type="EMBL" id="NWVD01000003">
    <property type="protein sequence ID" value="PCG08979.1"/>
    <property type="molecule type" value="Genomic_DNA"/>
</dbReference>
<comment type="caution">
    <text evidence="5">The sequence shown here is derived from an EMBL/GenBank/DDBJ whole genome shotgun (WGS) entry which is preliminary data.</text>
</comment>
<name>A0A2A4HYJ2_9SPHN</name>
<dbReference type="NCBIfam" id="TIGR00229">
    <property type="entry name" value="sensory_box"/>
    <property type="match status" value="1"/>
</dbReference>
<dbReference type="InterPro" id="IPR035965">
    <property type="entry name" value="PAS-like_dom_sf"/>
</dbReference>
<keyword evidence="6" id="KW-1185">Reference proteome</keyword>
<keyword evidence="5" id="KW-0418">Kinase</keyword>
<keyword evidence="3" id="KW-0157">Chromophore</keyword>
<keyword evidence="5" id="KW-0808">Transferase</keyword>
<gene>
    <name evidence="5" type="ORF">COA17_08695</name>
</gene>
<accession>A0A2A4HYJ2</accession>
<evidence type="ECO:0000256" key="1">
    <source>
        <dbReference type="ARBA" id="ARBA00022630"/>
    </source>
</evidence>
<dbReference type="CDD" id="cd00130">
    <property type="entry name" value="PAS"/>
    <property type="match status" value="1"/>
</dbReference>
<dbReference type="AlphaFoldDB" id="A0A2A4HYJ2"/>
<evidence type="ECO:0000256" key="2">
    <source>
        <dbReference type="ARBA" id="ARBA00022643"/>
    </source>
</evidence>
<keyword evidence="2" id="KW-0288">FMN</keyword>
<evidence type="ECO:0000313" key="6">
    <source>
        <dbReference type="Proteomes" id="UP000218784"/>
    </source>
</evidence>
<dbReference type="GO" id="GO:0016301">
    <property type="term" value="F:kinase activity"/>
    <property type="evidence" value="ECO:0007669"/>
    <property type="project" value="UniProtKB-KW"/>
</dbReference>
<dbReference type="SUPFAM" id="SSF55785">
    <property type="entry name" value="PYP-like sensor domain (PAS domain)"/>
    <property type="match status" value="1"/>
</dbReference>
<keyword evidence="1" id="KW-0285">Flavoprotein</keyword>
<dbReference type="Pfam" id="PF13426">
    <property type="entry name" value="PAS_9"/>
    <property type="match status" value="1"/>
</dbReference>
<reference evidence="5 6" key="1">
    <citation type="submission" date="2017-09" db="EMBL/GenBank/DDBJ databases">
        <title>Sphingomonas ginsenosidimutans KACC 14949, whole genome shotgun sequence.</title>
        <authorList>
            <person name="Feng G."/>
            <person name="Zhu H."/>
        </authorList>
    </citation>
    <scope>NUCLEOTIDE SEQUENCE [LARGE SCALE GENOMIC DNA]</scope>
    <source>
        <strain evidence="5 6">KACC 14949</strain>
    </source>
</reference>